<name>A0ABS4KBC8_9FIRM</name>
<evidence type="ECO:0000313" key="8">
    <source>
        <dbReference type="EMBL" id="MBP2025079.1"/>
    </source>
</evidence>
<gene>
    <name evidence="8" type="ORF">J2Z71_000604</name>
</gene>
<evidence type="ECO:0000259" key="7">
    <source>
        <dbReference type="Pfam" id="PF02687"/>
    </source>
</evidence>
<keyword evidence="4 6" id="KW-1133">Transmembrane helix</keyword>
<keyword evidence="5 6" id="KW-0472">Membrane</keyword>
<evidence type="ECO:0000256" key="4">
    <source>
        <dbReference type="ARBA" id="ARBA00022989"/>
    </source>
</evidence>
<evidence type="ECO:0000313" key="9">
    <source>
        <dbReference type="Proteomes" id="UP001519306"/>
    </source>
</evidence>
<dbReference type="Proteomes" id="UP001519306">
    <property type="component" value="Unassembled WGS sequence"/>
</dbReference>
<feature type="transmembrane region" description="Helical" evidence="6">
    <location>
        <begin position="6"/>
        <end position="32"/>
    </location>
</feature>
<accession>A0ABS4KBC8</accession>
<reference evidence="8 9" key="1">
    <citation type="submission" date="2021-03" db="EMBL/GenBank/DDBJ databases">
        <title>Genomic Encyclopedia of Type Strains, Phase IV (KMG-IV): sequencing the most valuable type-strain genomes for metagenomic binning, comparative biology and taxonomic classification.</title>
        <authorList>
            <person name="Goeker M."/>
        </authorList>
    </citation>
    <scope>NUCLEOTIDE SEQUENCE [LARGE SCALE GENOMIC DNA]</scope>
    <source>
        <strain evidence="8 9">DSM 27563</strain>
    </source>
</reference>
<evidence type="ECO:0000256" key="1">
    <source>
        <dbReference type="ARBA" id="ARBA00004651"/>
    </source>
</evidence>
<evidence type="ECO:0000256" key="5">
    <source>
        <dbReference type="ARBA" id="ARBA00023136"/>
    </source>
</evidence>
<feature type="transmembrane region" description="Helical" evidence="6">
    <location>
        <begin position="67"/>
        <end position="90"/>
    </location>
</feature>
<feature type="domain" description="ABC3 transporter permease C-terminal" evidence="7">
    <location>
        <begin position="18"/>
        <end position="133"/>
    </location>
</feature>
<protein>
    <submittedName>
        <fullName evidence="8">ABC-type antimicrobial peptide transport system permease subunit</fullName>
    </submittedName>
</protein>
<keyword evidence="9" id="KW-1185">Reference proteome</keyword>
<sequence>MTFIGKITIIIINIFTYVFVIMIGLTAIANVFNTISTNINLRRRELSMLKSIGMGDKSFRKMMNFEAVFYSIKSLFYSIIFSIIVSILIYRGLVFSGLEIDYILPYKSLIIGILFVFIIIFLSMKYSIKKIESENIVDNLKLI</sequence>
<organism evidence="8 9">
    <name type="scientific">Peptoniphilus stercorisuis</name>
    <dbReference type="NCBI Taxonomy" id="1436965"/>
    <lineage>
        <taxon>Bacteria</taxon>
        <taxon>Bacillati</taxon>
        <taxon>Bacillota</taxon>
        <taxon>Tissierellia</taxon>
        <taxon>Tissierellales</taxon>
        <taxon>Peptoniphilaceae</taxon>
        <taxon>Peptoniphilus</taxon>
    </lineage>
</organism>
<keyword evidence="3 6" id="KW-0812">Transmembrane</keyword>
<evidence type="ECO:0000256" key="6">
    <source>
        <dbReference type="SAM" id="Phobius"/>
    </source>
</evidence>
<dbReference type="InterPro" id="IPR003838">
    <property type="entry name" value="ABC3_permease_C"/>
</dbReference>
<comment type="subcellular location">
    <subcellularLocation>
        <location evidence="1">Cell membrane</location>
        <topology evidence="1">Multi-pass membrane protein</topology>
    </subcellularLocation>
</comment>
<dbReference type="Pfam" id="PF02687">
    <property type="entry name" value="FtsX"/>
    <property type="match status" value="1"/>
</dbReference>
<comment type="caution">
    <text evidence="8">The sequence shown here is derived from an EMBL/GenBank/DDBJ whole genome shotgun (WGS) entry which is preliminary data.</text>
</comment>
<keyword evidence="2" id="KW-1003">Cell membrane</keyword>
<proteinExistence type="predicted"/>
<evidence type="ECO:0000256" key="2">
    <source>
        <dbReference type="ARBA" id="ARBA00022475"/>
    </source>
</evidence>
<feature type="transmembrane region" description="Helical" evidence="6">
    <location>
        <begin position="102"/>
        <end position="122"/>
    </location>
</feature>
<evidence type="ECO:0000256" key="3">
    <source>
        <dbReference type="ARBA" id="ARBA00022692"/>
    </source>
</evidence>
<dbReference type="EMBL" id="JAGGLJ010000004">
    <property type="protein sequence ID" value="MBP2025079.1"/>
    <property type="molecule type" value="Genomic_DNA"/>
</dbReference>